<protein>
    <submittedName>
        <fullName evidence="1">Uncharacterized protein</fullName>
    </submittedName>
</protein>
<proteinExistence type="predicted"/>
<sequence length="79" mass="7876">MVGLLRSVMSRFDDSLGIAGAVAGALAGLELLPSDDVVVFVVGVGGVVGLDVAAEVLDVELYVSTLPCFFAPLGGGVLV</sequence>
<evidence type="ECO:0000313" key="2">
    <source>
        <dbReference type="Proteomes" id="UP000018433"/>
    </source>
</evidence>
<gene>
    <name evidence="1" type="ORF">F950_01364</name>
</gene>
<keyword evidence="2" id="KW-1185">Reference proteome</keyword>
<comment type="caution">
    <text evidence="1">The sequence shown here is derived from an EMBL/GenBank/DDBJ whole genome shotgun (WGS) entry which is preliminary data.</text>
</comment>
<evidence type="ECO:0000313" key="1">
    <source>
        <dbReference type="EMBL" id="ENV60643.1"/>
    </source>
</evidence>
<accession>A0ABP2U725</accession>
<reference evidence="1 2" key="1">
    <citation type="submission" date="2013-02" db="EMBL/GenBank/DDBJ databases">
        <title>The Genome Sequence of Acinetobacter soli NIPH 2899.</title>
        <authorList>
            <consortium name="The Broad Institute Genome Sequencing Platform"/>
            <consortium name="The Broad Institute Genome Sequencing Center for Infectious Disease"/>
            <person name="Cerqueira G."/>
            <person name="Feldgarden M."/>
            <person name="Courvalin P."/>
            <person name="Perichon B."/>
            <person name="Grillot-Courvalin C."/>
            <person name="Clermont D."/>
            <person name="Rocha E."/>
            <person name="Yoon E.-J."/>
            <person name="Nemec A."/>
            <person name="Walker B."/>
            <person name="Young S.K."/>
            <person name="Zeng Q."/>
            <person name="Gargeya S."/>
            <person name="Fitzgerald M."/>
            <person name="Haas B."/>
            <person name="Abouelleil A."/>
            <person name="Alvarado L."/>
            <person name="Arachchi H.M."/>
            <person name="Berlin A.M."/>
            <person name="Chapman S.B."/>
            <person name="Dewar J."/>
            <person name="Goldberg J."/>
            <person name="Griggs A."/>
            <person name="Gujja S."/>
            <person name="Hansen M."/>
            <person name="Howarth C."/>
            <person name="Imamovic A."/>
            <person name="Larimer J."/>
            <person name="McCowan C."/>
            <person name="Murphy C."/>
            <person name="Neiman D."/>
            <person name="Pearson M."/>
            <person name="Priest M."/>
            <person name="Roberts A."/>
            <person name="Saif S."/>
            <person name="Shea T."/>
            <person name="Sisk P."/>
            <person name="Sykes S."/>
            <person name="Wortman J."/>
            <person name="Nusbaum C."/>
            <person name="Birren B."/>
        </authorList>
    </citation>
    <scope>NUCLEOTIDE SEQUENCE [LARGE SCALE GENOMIC DNA]</scope>
    <source>
        <strain evidence="1 2">NIPH 2899</strain>
    </source>
</reference>
<dbReference type="Proteomes" id="UP000018433">
    <property type="component" value="Unassembled WGS sequence"/>
</dbReference>
<dbReference type="EMBL" id="APPV01000008">
    <property type="protein sequence ID" value="ENV60643.1"/>
    <property type="molecule type" value="Genomic_DNA"/>
</dbReference>
<organism evidence="1 2">
    <name type="scientific">Acinetobacter soli NIPH 2899</name>
    <dbReference type="NCBI Taxonomy" id="1217677"/>
    <lineage>
        <taxon>Bacteria</taxon>
        <taxon>Pseudomonadati</taxon>
        <taxon>Pseudomonadota</taxon>
        <taxon>Gammaproteobacteria</taxon>
        <taxon>Moraxellales</taxon>
        <taxon>Moraxellaceae</taxon>
        <taxon>Acinetobacter</taxon>
    </lineage>
</organism>
<name>A0ABP2U725_9GAMM</name>